<dbReference type="EMBL" id="CBTN010000007">
    <property type="protein sequence ID" value="CDH50548.1"/>
    <property type="molecule type" value="Genomic_DNA"/>
</dbReference>
<proteinExistence type="predicted"/>
<dbReference type="VEuPathDB" id="FungiDB:LCOR_02260.1"/>
<comment type="caution">
    <text evidence="1">The sequence shown here is derived from an EMBL/GenBank/DDBJ whole genome shotgun (WGS) entry which is preliminary data.</text>
</comment>
<dbReference type="AlphaFoldDB" id="A0A068RK80"/>
<gene>
    <name evidence="1" type="ORF">LCOR_02260.1</name>
</gene>
<evidence type="ECO:0000313" key="2">
    <source>
        <dbReference type="Proteomes" id="UP000027586"/>
    </source>
</evidence>
<name>A0A068RK80_9FUNG</name>
<evidence type="ECO:0000313" key="1">
    <source>
        <dbReference type="EMBL" id="CDH50548.1"/>
    </source>
</evidence>
<organism evidence="1 2">
    <name type="scientific">Lichtheimia corymbifera JMRC:FSU:9682</name>
    <dbReference type="NCBI Taxonomy" id="1263082"/>
    <lineage>
        <taxon>Eukaryota</taxon>
        <taxon>Fungi</taxon>
        <taxon>Fungi incertae sedis</taxon>
        <taxon>Mucoromycota</taxon>
        <taxon>Mucoromycotina</taxon>
        <taxon>Mucoromycetes</taxon>
        <taxon>Mucorales</taxon>
        <taxon>Lichtheimiaceae</taxon>
        <taxon>Lichtheimia</taxon>
    </lineage>
</organism>
<reference evidence="1" key="1">
    <citation type="submission" date="2013-08" db="EMBL/GenBank/DDBJ databases">
        <title>Gene expansion shapes genome architecture in the human pathogen Lichtheimia corymbifera: an evolutionary genomics analysis in the ancient terrestrial Mucorales (Mucoromycotina).</title>
        <authorList>
            <person name="Schwartze V.U."/>
            <person name="Winter S."/>
            <person name="Shelest E."/>
            <person name="Marcet-Houben M."/>
            <person name="Horn F."/>
            <person name="Wehner S."/>
            <person name="Hoffmann K."/>
            <person name="Riege K."/>
            <person name="Sammeth M."/>
            <person name="Nowrousian M."/>
            <person name="Valiante V."/>
            <person name="Linde J."/>
            <person name="Jacobsen I.D."/>
            <person name="Marz M."/>
            <person name="Brakhage A.A."/>
            <person name="Gabaldon T."/>
            <person name="Bocker S."/>
            <person name="Voigt K."/>
        </authorList>
    </citation>
    <scope>NUCLEOTIDE SEQUENCE [LARGE SCALE GENOMIC DNA]</scope>
    <source>
        <strain evidence="1">FSU 9682</strain>
    </source>
</reference>
<accession>A0A068RK80</accession>
<protein>
    <submittedName>
        <fullName evidence="1">Uncharacterized protein</fullName>
    </submittedName>
</protein>
<sequence>MQLSTCQLHTHTCSLLENKNTAGVVNYRGSRFRVKATSSNRSENDDQEAAQVLEQMAFYWFMRSDDFQRAVHGGQNESYCTCEGDWVTRWWERNVVYTGAETWAA</sequence>
<keyword evidence="2" id="KW-1185">Reference proteome</keyword>
<dbReference type="Proteomes" id="UP000027586">
    <property type="component" value="Unassembled WGS sequence"/>
</dbReference>